<gene>
    <name evidence="1" type="ORF">SDENCHOL_20667</name>
</gene>
<dbReference type="AlphaFoldDB" id="A0A7Z7HT01"/>
<dbReference type="Proteomes" id="UP000242886">
    <property type="component" value="Chromosome SDENCHOL"/>
</dbReference>
<proteinExistence type="predicted"/>
<reference evidence="1" key="1">
    <citation type="submission" date="2017-03" db="EMBL/GenBank/DDBJ databases">
        <authorList>
            <consortium name="AG Boll"/>
        </authorList>
    </citation>
    <scope>NUCLEOTIDE SEQUENCE [LARGE SCALE GENOMIC DNA]</scope>
    <source>
        <strain evidence="1">Chol</strain>
    </source>
</reference>
<dbReference type="EMBL" id="LT837803">
    <property type="protein sequence ID" value="SMB28620.1"/>
    <property type="molecule type" value="Genomic_DNA"/>
</dbReference>
<sequence>MSLSGLSGLDRCGMNVCRHPDAPKPMASDYAIKSASTLGVRMLINRLPDVLVDAVRAMVERLKRIHDDLHRVCRDWLQAACEAVMTEVASGCNEMACKSLPLFVMSNIEDGGAA</sequence>
<accession>A0A7Z7HT01</accession>
<name>A0A7Z7HT01_9PROT</name>
<evidence type="ECO:0000313" key="2">
    <source>
        <dbReference type="Proteomes" id="UP000242886"/>
    </source>
</evidence>
<protein>
    <submittedName>
        <fullName evidence="1">Uncharacterized protein</fullName>
    </submittedName>
</protein>
<evidence type="ECO:0000313" key="1">
    <source>
        <dbReference type="EMBL" id="SMB28620.1"/>
    </source>
</evidence>
<organism evidence="1 2">
    <name type="scientific">Sterolibacterium denitrificans</name>
    <dbReference type="NCBI Taxonomy" id="157592"/>
    <lineage>
        <taxon>Bacteria</taxon>
        <taxon>Pseudomonadati</taxon>
        <taxon>Pseudomonadota</taxon>
        <taxon>Betaproteobacteria</taxon>
        <taxon>Nitrosomonadales</taxon>
        <taxon>Sterolibacteriaceae</taxon>
        <taxon>Sterolibacterium</taxon>
    </lineage>
</organism>
<keyword evidence="2" id="KW-1185">Reference proteome</keyword>